<dbReference type="AlphaFoldDB" id="A0A087GGH7"/>
<feature type="compositionally biased region" description="Basic and acidic residues" evidence="6">
    <location>
        <begin position="220"/>
        <end position="233"/>
    </location>
</feature>
<evidence type="ECO:0000313" key="9">
    <source>
        <dbReference type="EMBL" id="KFK28979.1"/>
    </source>
</evidence>
<feature type="domain" description="WRC" evidence="8">
    <location>
        <begin position="179"/>
        <end position="223"/>
    </location>
</feature>
<dbReference type="PANTHER" id="PTHR31602">
    <property type="entry name" value="GROWTH-REGULATING FACTOR 5"/>
    <property type="match status" value="1"/>
</dbReference>
<dbReference type="InterPro" id="IPR014978">
    <property type="entry name" value="Gln-Leu-Gln_QLQ"/>
</dbReference>
<evidence type="ECO:0000313" key="10">
    <source>
        <dbReference type="Proteomes" id="UP000029120"/>
    </source>
</evidence>
<comment type="subcellular location">
    <subcellularLocation>
        <location evidence="1 4 5">Nucleus</location>
    </subcellularLocation>
</comment>
<dbReference type="Pfam" id="PF08880">
    <property type="entry name" value="QLQ"/>
    <property type="match status" value="1"/>
</dbReference>
<dbReference type="GO" id="GO:0099402">
    <property type="term" value="P:plant organ development"/>
    <property type="evidence" value="ECO:0007669"/>
    <property type="project" value="UniProtKB-ARBA"/>
</dbReference>
<dbReference type="Pfam" id="PF08879">
    <property type="entry name" value="WRC"/>
    <property type="match status" value="1"/>
</dbReference>
<sequence>MGTRAERKEDFVSGFGFGVVENTHRDVMVLPNHLNHHPSYQSPSSSSYCYCSTGVTDPVFSALSNNQQVYTPSPSEMFCLPGSGSVSLADPYFSLNSSSGEIGRCMSDKGGVAFSEAQWQELERQRNIYKYMMASVPVPSELLSPFPKYPSNTNPDVAVAKGGSLKLGIASNTSNNTGDLEPWRCKRTDGKKWRCSRNVIPDQKYCERHTHKSRPRSRKHVESSHHNDTRTAKNNDTNQFARTYPQFYVQPESQFSVVSTLLSNSSSYDHHRGLRWLMKENNPITTLSPEIHEAVQVKVGGSSRELKNSGLGFDYDLNFKQKEPIVDQSFGELQGLLSLNQTQQETRRFIVDRGEQDEAMGSSLTLSMAGAMEEAECTNQHQWVSHEGPPSWLGSTTPGGPLAEALCLGVSNNPSTSTTTSSCSRSSS</sequence>
<evidence type="ECO:0000256" key="2">
    <source>
        <dbReference type="ARBA" id="ARBA00008122"/>
    </source>
</evidence>
<dbReference type="Proteomes" id="UP000029120">
    <property type="component" value="Chromosome 7"/>
</dbReference>
<keyword evidence="5" id="KW-0804">Transcription</keyword>
<evidence type="ECO:0000256" key="6">
    <source>
        <dbReference type="SAM" id="MobiDB-lite"/>
    </source>
</evidence>
<feature type="region of interest" description="Disordered" evidence="6">
    <location>
        <begin position="206"/>
        <end position="238"/>
    </location>
</feature>
<reference evidence="10" key="1">
    <citation type="journal article" date="2015" name="Nat. Plants">
        <title>Genome expansion of Arabis alpina linked with retrotransposition and reduced symmetric DNA methylation.</title>
        <authorList>
            <person name="Willing E.M."/>
            <person name="Rawat V."/>
            <person name="Mandakova T."/>
            <person name="Maumus F."/>
            <person name="James G.V."/>
            <person name="Nordstroem K.J."/>
            <person name="Becker C."/>
            <person name="Warthmann N."/>
            <person name="Chica C."/>
            <person name="Szarzynska B."/>
            <person name="Zytnicki M."/>
            <person name="Albani M.C."/>
            <person name="Kiefer C."/>
            <person name="Bergonzi S."/>
            <person name="Castaings L."/>
            <person name="Mateos J.L."/>
            <person name="Berns M.C."/>
            <person name="Bujdoso N."/>
            <person name="Piofczyk T."/>
            <person name="de Lorenzo L."/>
            <person name="Barrero-Sicilia C."/>
            <person name="Mateos I."/>
            <person name="Piednoel M."/>
            <person name="Hagmann J."/>
            <person name="Chen-Min-Tao R."/>
            <person name="Iglesias-Fernandez R."/>
            <person name="Schuster S.C."/>
            <person name="Alonso-Blanco C."/>
            <person name="Roudier F."/>
            <person name="Carbonero P."/>
            <person name="Paz-Ares J."/>
            <person name="Davis S.J."/>
            <person name="Pecinka A."/>
            <person name="Quesneville H."/>
            <person name="Colot V."/>
            <person name="Lysak M.A."/>
            <person name="Weigel D."/>
            <person name="Coupland G."/>
            <person name="Schneeberger K."/>
        </authorList>
    </citation>
    <scope>NUCLEOTIDE SEQUENCE [LARGE SCALE GENOMIC DNA]</scope>
    <source>
        <strain evidence="10">cv. Pajares</strain>
    </source>
</reference>
<proteinExistence type="inferred from homology"/>
<feature type="short sequence motif" description="Bipartite nuclear localization signal" evidence="4">
    <location>
        <begin position="184"/>
        <end position="194"/>
    </location>
</feature>
<evidence type="ECO:0000256" key="5">
    <source>
        <dbReference type="RuleBase" id="RU367127"/>
    </source>
</evidence>
<evidence type="ECO:0000259" key="8">
    <source>
        <dbReference type="PROSITE" id="PS51667"/>
    </source>
</evidence>
<dbReference type="PANTHER" id="PTHR31602:SF3">
    <property type="entry name" value="GROWTH-REGULATING FACTOR 8"/>
    <property type="match status" value="1"/>
</dbReference>
<keyword evidence="10" id="KW-1185">Reference proteome</keyword>
<dbReference type="InterPro" id="IPR031137">
    <property type="entry name" value="GRF"/>
</dbReference>
<feature type="short sequence motif" description="Bipartite nuclear localization signal" evidence="4">
    <location>
        <begin position="212"/>
        <end position="219"/>
    </location>
</feature>
<evidence type="ECO:0000256" key="4">
    <source>
        <dbReference type="PROSITE-ProRule" id="PRU01002"/>
    </source>
</evidence>
<dbReference type="InterPro" id="IPR014977">
    <property type="entry name" value="WRC_dom"/>
</dbReference>
<feature type="compositionally biased region" description="Basic residues" evidence="6">
    <location>
        <begin position="209"/>
        <end position="219"/>
    </location>
</feature>
<dbReference type="GO" id="GO:0006355">
    <property type="term" value="P:regulation of DNA-templated transcription"/>
    <property type="evidence" value="ECO:0007669"/>
    <property type="project" value="InterPro"/>
</dbReference>
<dbReference type="GO" id="GO:0005524">
    <property type="term" value="F:ATP binding"/>
    <property type="evidence" value="ECO:0007669"/>
    <property type="project" value="UniProtKB-UniRule"/>
</dbReference>
<dbReference type="PROSITE" id="PS51666">
    <property type="entry name" value="QLQ"/>
    <property type="match status" value="1"/>
</dbReference>
<evidence type="ECO:0000256" key="1">
    <source>
        <dbReference type="ARBA" id="ARBA00004123"/>
    </source>
</evidence>
<comment type="similarity">
    <text evidence="2 5">Belongs to the GRF family.</text>
</comment>
<dbReference type="OrthoDB" id="1937002at2759"/>
<dbReference type="OMA" id="PYPQFYG"/>
<comment type="function">
    <text evidence="5">Transcription activator.</text>
</comment>
<feature type="domain" description="QLQ" evidence="7">
    <location>
        <begin position="113"/>
        <end position="148"/>
    </location>
</feature>
<dbReference type="PROSITE" id="PS51667">
    <property type="entry name" value="WRC"/>
    <property type="match status" value="1"/>
</dbReference>
<dbReference type="EMBL" id="CM002875">
    <property type="protein sequence ID" value="KFK28979.1"/>
    <property type="molecule type" value="Genomic_DNA"/>
</dbReference>
<name>A0A087GGH7_ARAAL</name>
<keyword evidence="5" id="KW-0010">Activator</keyword>
<evidence type="ECO:0000259" key="7">
    <source>
        <dbReference type="PROSITE" id="PS51666"/>
    </source>
</evidence>
<keyword evidence="5" id="KW-0805">Transcription regulation</keyword>
<dbReference type="Gramene" id="KFK28979">
    <property type="protein sequence ID" value="KFK28979"/>
    <property type="gene ID" value="AALP_AA7G072900"/>
</dbReference>
<organism evidence="9 10">
    <name type="scientific">Arabis alpina</name>
    <name type="common">Alpine rock-cress</name>
    <dbReference type="NCBI Taxonomy" id="50452"/>
    <lineage>
        <taxon>Eukaryota</taxon>
        <taxon>Viridiplantae</taxon>
        <taxon>Streptophyta</taxon>
        <taxon>Embryophyta</taxon>
        <taxon>Tracheophyta</taxon>
        <taxon>Spermatophyta</taxon>
        <taxon>Magnoliopsida</taxon>
        <taxon>eudicotyledons</taxon>
        <taxon>Gunneridae</taxon>
        <taxon>Pentapetalae</taxon>
        <taxon>rosids</taxon>
        <taxon>malvids</taxon>
        <taxon>Brassicales</taxon>
        <taxon>Brassicaceae</taxon>
        <taxon>Arabideae</taxon>
        <taxon>Arabis</taxon>
    </lineage>
</organism>
<dbReference type="GO" id="GO:0006351">
    <property type="term" value="P:DNA-templated transcription"/>
    <property type="evidence" value="ECO:0007669"/>
    <property type="project" value="UniProtKB-UniRule"/>
</dbReference>
<keyword evidence="3 4" id="KW-0539">Nucleus</keyword>
<protein>
    <recommendedName>
        <fullName evidence="5">Growth-regulating factor</fullName>
    </recommendedName>
</protein>
<dbReference type="SMART" id="SM00951">
    <property type="entry name" value="QLQ"/>
    <property type="match status" value="1"/>
</dbReference>
<evidence type="ECO:0000256" key="3">
    <source>
        <dbReference type="ARBA" id="ARBA00023242"/>
    </source>
</evidence>
<dbReference type="eggNOG" id="ENOG502QVQ2">
    <property type="taxonomic scope" value="Eukaryota"/>
</dbReference>
<dbReference type="GO" id="GO:0005634">
    <property type="term" value="C:nucleus"/>
    <property type="evidence" value="ECO:0007669"/>
    <property type="project" value="UniProtKB-SubCell"/>
</dbReference>
<comment type="domain">
    <text evidence="5">The QLQ domain and WRC domain may be involved in protein-protein interaction and DNA-binding, respectively.</text>
</comment>
<accession>A0A087GGH7</accession>
<gene>
    <name evidence="9" type="ordered locus">AALP_Aa7g072900</name>
</gene>